<evidence type="ECO:0000256" key="1">
    <source>
        <dbReference type="SAM" id="Phobius"/>
    </source>
</evidence>
<dbReference type="Proteomes" id="UP000260644">
    <property type="component" value="Unassembled WGS sequence"/>
</dbReference>
<gene>
    <name evidence="2" type="ORF">DVR12_26975</name>
</gene>
<keyword evidence="1" id="KW-1133">Transmembrane helix</keyword>
<organism evidence="2 3">
    <name type="scientific">Chitinophaga silvatica</name>
    <dbReference type="NCBI Taxonomy" id="2282649"/>
    <lineage>
        <taxon>Bacteria</taxon>
        <taxon>Pseudomonadati</taxon>
        <taxon>Bacteroidota</taxon>
        <taxon>Chitinophagia</taxon>
        <taxon>Chitinophagales</taxon>
        <taxon>Chitinophagaceae</taxon>
        <taxon>Chitinophaga</taxon>
    </lineage>
</organism>
<keyword evidence="1" id="KW-0812">Transmembrane</keyword>
<accession>A0A3E1Y1Z9</accession>
<keyword evidence="1" id="KW-0472">Membrane</keyword>
<feature type="transmembrane region" description="Helical" evidence="1">
    <location>
        <begin position="27"/>
        <end position="50"/>
    </location>
</feature>
<dbReference type="AlphaFoldDB" id="A0A3E1Y1Z9"/>
<sequence length="94" mass="10868">MHSNDYSQFFVILSMNMKLLSGFNDSALAVIFILYFLLVFIVFLPTWLIIRHFFKNAVKGKKTLTALGVLIFCIVIVYLGLMLNYKITHKGIFE</sequence>
<comment type="caution">
    <text evidence="2">The sequence shown here is derived from an EMBL/GenBank/DDBJ whole genome shotgun (WGS) entry which is preliminary data.</text>
</comment>
<evidence type="ECO:0000313" key="3">
    <source>
        <dbReference type="Proteomes" id="UP000260644"/>
    </source>
</evidence>
<protein>
    <submittedName>
        <fullName evidence="2">Uncharacterized protein</fullName>
    </submittedName>
</protein>
<keyword evidence="3" id="KW-1185">Reference proteome</keyword>
<evidence type="ECO:0000313" key="2">
    <source>
        <dbReference type="EMBL" id="RFS18691.1"/>
    </source>
</evidence>
<proteinExistence type="predicted"/>
<reference evidence="2 3" key="1">
    <citation type="submission" date="2018-07" db="EMBL/GenBank/DDBJ databases">
        <title>Chitinophaga K2CV101002-2 sp. nov., isolated from a monsoon evergreen broad-leaved forest soil.</title>
        <authorList>
            <person name="Lv Y."/>
        </authorList>
    </citation>
    <scope>NUCLEOTIDE SEQUENCE [LARGE SCALE GENOMIC DNA]</scope>
    <source>
        <strain evidence="2 3">GDMCC 1.1288</strain>
    </source>
</reference>
<name>A0A3E1Y1Z9_9BACT</name>
<feature type="transmembrane region" description="Helical" evidence="1">
    <location>
        <begin position="62"/>
        <end position="81"/>
    </location>
</feature>
<dbReference type="EMBL" id="QPMM01000020">
    <property type="protein sequence ID" value="RFS18691.1"/>
    <property type="molecule type" value="Genomic_DNA"/>
</dbReference>